<accession>A0A1H0WQ30</accession>
<dbReference type="Proteomes" id="UP000199460">
    <property type="component" value="Unassembled WGS sequence"/>
</dbReference>
<proteinExistence type="predicted"/>
<dbReference type="GeneID" id="300932237"/>
<name>A0A1H0WQ30_9GAMM</name>
<reference evidence="3" key="1">
    <citation type="submission" date="2016-10" db="EMBL/GenBank/DDBJ databases">
        <authorList>
            <person name="Varghese N."/>
            <person name="Submissions S."/>
        </authorList>
    </citation>
    <scope>NUCLEOTIDE SEQUENCE [LARGE SCALE GENOMIC DNA]</scope>
    <source>
        <strain evidence="3">JCM 18416</strain>
    </source>
</reference>
<protein>
    <submittedName>
        <fullName evidence="2">Uncharacterized protein</fullName>
    </submittedName>
</protein>
<organism evidence="2 3">
    <name type="scientific">Ectopseudomonas guguanensis</name>
    <dbReference type="NCBI Taxonomy" id="1198456"/>
    <lineage>
        <taxon>Bacteria</taxon>
        <taxon>Pseudomonadati</taxon>
        <taxon>Pseudomonadota</taxon>
        <taxon>Gammaproteobacteria</taxon>
        <taxon>Pseudomonadales</taxon>
        <taxon>Pseudomonadaceae</taxon>
        <taxon>Ectopseudomonas</taxon>
    </lineage>
</organism>
<dbReference type="AlphaFoldDB" id="A0A1H0WQ30"/>
<feature type="compositionally biased region" description="Low complexity" evidence="1">
    <location>
        <begin position="47"/>
        <end position="66"/>
    </location>
</feature>
<dbReference type="RefSeq" id="WP_090431324.1">
    <property type="nucleotide sequence ID" value="NZ_CP040349.1"/>
</dbReference>
<gene>
    <name evidence="2" type="ORF">SAMN05216213_107250</name>
</gene>
<dbReference type="EMBL" id="FNJJ01000007">
    <property type="protein sequence ID" value="SDP92804.1"/>
    <property type="molecule type" value="Genomic_DNA"/>
</dbReference>
<evidence type="ECO:0000313" key="2">
    <source>
        <dbReference type="EMBL" id="SDP92804.1"/>
    </source>
</evidence>
<evidence type="ECO:0000256" key="1">
    <source>
        <dbReference type="SAM" id="MobiDB-lite"/>
    </source>
</evidence>
<feature type="region of interest" description="Disordered" evidence="1">
    <location>
        <begin position="43"/>
        <end position="66"/>
    </location>
</feature>
<sequence length="66" mass="7305">MTGKDRVIHLHRRDPQEALTRLNRITGLRFARWPESLLEHAVSESLQPEAADASSQPSPSAEVSSA</sequence>
<dbReference type="OrthoDB" id="6078616at2"/>
<keyword evidence="3" id="KW-1185">Reference proteome</keyword>
<evidence type="ECO:0000313" key="3">
    <source>
        <dbReference type="Proteomes" id="UP000199460"/>
    </source>
</evidence>